<gene>
    <name evidence="4" type="ORF">SAMN00808754_1530</name>
</gene>
<dbReference type="EMBL" id="LT838272">
    <property type="protein sequence ID" value="SMB96533.1"/>
    <property type="molecule type" value="Genomic_DNA"/>
</dbReference>
<dbReference type="Pfam" id="PF13540">
    <property type="entry name" value="RCC1_2"/>
    <property type="match status" value="1"/>
</dbReference>
<feature type="domain" description="BIG2" evidence="3">
    <location>
        <begin position="506"/>
        <end position="587"/>
    </location>
</feature>
<keyword evidence="2" id="KW-0472">Membrane</keyword>
<keyword evidence="5" id="KW-1185">Reference proteome</keyword>
<keyword evidence="1" id="KW-0677">Repeat</keyword>
<dbReference type="InterPro" id="IPR051210">
    <property type="entry name" value="Ub_ligase/GEF_domain"/>
</dbReference>
<feature type="transmembrane region" description="Helical" evidence="2">
    <location>
        <begin position="35"/>
        <end position="59"/>
    </location>
</feature>
<dbReference type="InterPro" id="IPR008964">
    <property type="entry name" value="Invasin/intimin_cell_adhesion"/>
</dbReference>
<dbReference type="SUPFAM" id="SSF50985">
    <property type="entry name" value="RCC1/BLIP-II"/>
    <property type="match status" value="2"/>
</dbReference>
<sequence>MTQGVLWATRPFVSWVIFGKGVNYMHGLSRKVTKVSIAVLLALFMVLNCFSIVSLQMAYASVVQPMISAGTYHSLALKSDGTVWAWGQNSYGQLGDGTTTNRYTPVQVQGLSDVVAVAAGGGHSLALKSDGTVWAWGANNYGQLGDGTTANRYTPVQVQGLSGVVAIAAALGSHSLALKSDGTVWAWGYNYYGQLGDGTTTNRYTPVQVQGLSNVVAIAAGGSYSLALKSDGTVCAWGYNGQGQLGDGTTTNRYTPVQVQNQNLQSSVVAIATHGNHSLALKSDGTVWAWGANAYGQLGDGTTTNRLTPVQVWNLSGVVAIAGGGNHSLALKSDGTVWAWGYNGAGQLGDGTTISRYTPVQVQGLSGVVAVAGGSNHSLALKSDGTVWAWGQNGYGQLGDGTTTNRTTPVQVLNLNLGPWITSITVTPSPVNLPKGRTQQLTVVANYSDGSSQDVTSSATYSSMNPSVASVSSSGLVTAVNTGSTAITVSYGSLSTQVPVTVTAAVVDSLTITPSSVTLPKGGTQQLTVTANYSDGSSQDVTGSASYSSSNPSVATVSSSGLISAVEVGSAAITVSYGGKTSEVPVQVTAAQGGPLISEINVLGGVAYEVNGREVWYVNSDIVSIEISFVLSGTYHLRYDPGNGSWLGWYTRNGSGVVETVVLAKGIGANLVRIEAEKDGNTDYRELIIVVDQVSPSILKLRGFRGATATSDPSGTAILEINVTDNLPGQLYYQYQINGGIPSSWFSLTGGTISIPGLSPGANSITVNVKDQVGNVSSATITIFRI</sequence>
<name>A0A1W1VTD6_9FIRM</name>
<dbReference type="PROSITE" id="PS50012">
    <property type="entry name" value="RCC1_3"/>
    <property type="match status" value="7"/>
</dbReference>
<dbReference type="PROSITE" id="PS00626">
    <property type="entry name" value="RCC1_2"/>
    <property type="match status" value="4"/>
</dbReference>
<dbReference type="SUPFAM" id="SSF49373">
    <property type="entry name" value="Invasin/intimin cell-adhesion fragments"/>
    <property type="match status" value="2"/>
</dbReference>
<protein>
    <submittedName>
        <fullName evidence="4">Alpha-tubulin suppressor</fullName>
    </submittedName>
</protein>
<dbReference type="Proteomes" id="UP000192569">
    <property type="component" value="Chromosome I"/>
</dbReference>
<dbReference type="InterPro" id="IPR058923">
    <property type="entry name" value="RCC1-like_dom"/>
</dbReference>
<dbReference type="PANTHER" id="PTHR22870">
    <property type="entry name" value="REGULATOR OF CHROMOSOME CONDENSATION"/>
    <property type="match status" value="1"/>
</dbReference>
<feature type="domain" description="BIG2" evidence="3">
    <location>
        <begin position="420"/>
        <end position="501"/>
    </location>
</feature>
<keyword evidence="2" id="KW-1133">Transmembrane helix</keyword>
<dbReference type="Pfam" id="PF02368">
    <property type="entry name" value="Big_2"/>
    <property type="match status" value="2"/>
</dbReference>
<organism evidence="4 5">
    <name type="scientific">Thermanaeromonas toyohensis ToBE</name>
    <dbReference type="NCBI Taxonomy" id="698762"/>
    <lineage>
        <taxon>Bacteria</taxon>
        <taxon>Bacillati</taxon>
        <taxon>Bacillota</taxon>
        <taxon>Clostridia</taxon>
        <taxon>Neomoorellales</taxon>
        <taxon>Neomoorellaceae</taxon>
        <taxon>Thermanaeromonas</taxon>
    </lineage>
</organism>
<evidence type="ECO:0000313" key="4">
    <source>
        <dbReference type="EMBL" id="SMB96533.1"/>
    </source>
</evidence>
<dbReference type="InterPro" id="IPR000408">
    <property type="entry name" value="Reg_chr_condens"/>
</dbReference>
<evidence type="ECO:0000256" key="1">
    <source>
        <dbReference type="ARBA" id="ARBA00022737"/>
    </source>
</evidence>
<dbReference type="InterPro" id="IPR009091">
    <property type="entry name" value="RCC1/BLIP-II"/>
</dbReference>
<dbReference type="Gene3D" id="2.130.10.30">
    <property type="entry name" value="Regulator of chromosome condensation 1/beta-lactamase-inhibitor protein II"/>
    <property type="match status" value="2"/>
</dbReference>
<evidence type="ECO:0000256" key="2">
    <source>
        <dbReference type="SAM" id="Phobius"/>
    </source>
</evidence>
<dbReference type="InterPro" id="IPR003343">
    <property type="entry name" value="Big_2"/>
</dbReference>
<dbReference type="Pfam" id="PF25390">
    <property type="entry name" value="WD40_RLD"/>
    <property type="match status" value="1"/>
</dbReference>
<dbReference type="AlphaFoldDB" id="A0A1W1VTD6"/>
<evidence type="ECO:0000313" key="5">
    <source>
        <dbReference type="Proteomes" id="UP000192569"/>
    </source>
</evidence>
<keyword evidence="2" id="KW-0812">Transmembrane</keyword>
<dbReference type="Gene3D" id="2.60.40.1080">
    <property type="match status" value="2"/>
</dbReference>
<accession>A0A1W1VTD6</accession>
<dbReference type="STRING" id="698762.SAMN00808754_1530"/>
<proteinExistence type="predicted"/>
<reference evidence="4 5" key="1">
    <citation type="submission" date="2017-04" db="EMBL/GenBank/DDBJ databases">
        <authorList>
            <person name="Afonso C.L."/>
            <person name="Miller P.J."/>
            <person name="Scott M.A."/>
            <person name="Spackman E."/>
            <person name="Goraichik I."/>
            <person name="Dimitrov K.M."/>
            <person name="Suarez D.L."/>
            <person name="Swayne D.E."/>
        </authorList>
    </citation>
    <scope>NUCLEOTIDE SEQUENCE [LARGE SCALE GENOMIC DNA]</scope>
    <source>
        <strain evidence="4 5">ToBE</strain>
    </source>
</reference>
<dbReference type="PRINTS" id="PR00633">
    <property type="entry name" value="RCCNDNSATION"/>
</dbReference>
<evidence type="ECO:0000259" key="3">
    <source>
        <dbReference type="SMART" id="SM00635"/>
    </source>
</evidence>
<dbReference type="PANTHER" id="PTHR22870:SF408">
    <property type="entry name" value="OS09G0560450 PROTEIN"/>
    <property type="match status" value="1"/>
</dbReference>
<dbReference type="SMART" id="SM00635">
    <property type="entry name" value="BID_2"/>
    <property type="match status" value="2"/>
</dbReference>